<dbReference type="SUPFAM" id="SSF81321">
    <property type="entry name" value="Family A G protein-coupled receptor-like"/>
    <property type="match status" value="1"/>
</dbReference>
<evidence type="ECO:0000256" key="2">
    <source>
        <dbReference type="ARBA" id="ARBA00022692"/>
    </source>
</evidence>
<dbReference type="EMBL" id="CAJNOE010002699">
    <property type="protein sequence ID" value="CAF1490728.1"/>
    <property type="molecule type" value="Genomic_DNA"/>
</dbReference>
<comment type="subcellular location">
    <subcellularLocation>
        <location evidence="1">Membrane</location>
    </subcellularLocation>
</comment>
<dbReference type="Proteomes" id="UP000663860">
    <property type="component" value="Unassembled WGS sequence"/>
</dbReference>
<evidence type="ECO:0000256" key="1">
    <source>
        <dbReference type="ARBA" id="ARBA00004370"/>
    </source>
</evidence>
<accession>A0A815SC60</accession>
<evidence type="ECO:0000259" key="6">
    <source>
        <dbReference type="PROSITE" id="PS50262"/>
    </source>
</evidence>
<dbReference type="InterPro" id="IPR017452">
    <property type="entry name" value="GPCR_Rhodpsn_7TM"/>
</dbReference>
<keyword evidence="2 5" id="KW-0812">Transmembrane</keyword>
<protein>
    <recommendedName>
        <fullName evidence="6">G-protein coupled receptors family 1 profile domain-containing protein</fullName>
    </recommendedName>
</protein>
<feature type="transmembrane region" description="Helical" evidence="5">
    <location>
        <begin position="43"/>
        <end position="64"/>
    </location>
</feature>
<dbReference type="Proteomes" id="UP000663868">
    <property type="component" value="Unassembled WGS sequence"/>
</dbReference>
<evidence type="ECO:0000256" key="3">
    <source>
        <dbReference type="ARBA" id="ARBA00022989"/>
    </source>
</evidence>
<name>A0A815SC60_9BILA</name>
<dbReference type="Gene3D" id="1.20.1070.10">
    <property type="entry name" value="Rhodopsin 7-helix transmembrane proteins"/>
    <property type="match status" value="1"/>
</dbReference>
<dbReference type="PROSITE" id="PS50262">
    <property type="entry name" value="G_PROTEIN_RECEP_F1_2"/>
    <property type="match status" value="1"/>
</dbReference>
<dbReference type="AlphaFoldDB" id="A0A815SC60"/>
<evidence type="ECO:0000313" key="9">
    <source>
        <dbReference type="Proteomes" id="UP000663860"/>
    </source>
</evidence>
<evidence type="ECO:0000256" key="4">
    <source>
        <dbReference type="ARBA" id="ARBA00023136"/>
    </source>
</evidence>
<feature type="transmembrane region" description="Helical" evidence="5">
    <location>
        <begin position="116"/>
        <end position="131"/>
    </location>
</feature>
<feature type="transmembrane region" description="Helical" evidence="5">
    <location>
        <begin position="88"/>
        <end position="110"/>
    </location>
</feature>
<keyword evidence="4 5" id="KW-0472">Membrane</keyword>
<reference evidence="7" key="1">
    <citation type="submission" date="2021-02" db="EMBL/GenBank/DDBJ databases">
        <authorList>
            <person name="Nowell W R."/>
        </authorList>
    </citation>
    <scope>NUCLEOTIDE SEQUENCE</scope>
</reference>
<evidence type="ECO:0000256" key="5">
    <source>
        <dbReference type="SAM" id="Phobius"/>
    </source>
</evidence>
<feature type="domain" description="G-protein coupled receptors family 1 profile" evidence="6">
    <location>
        <begin position="1"/>
        <end position="111"/>
    </location>
</feature>
<evidence type="ECO:0000313" key="8">
    <source>
        <dbReference type="EMBL" id="CAF4181348.1"/>
    </source>
</evidence>
<comment type="caution">
    <text evidence="7">The sequence shown here is derived from an EMBL/GenBank/DDBJ whole genome shotgun (WGS) entry which is preliminary data.</text>
</comment>
<dbReference type="GO" id="GO:0016020">
    <property type="term" value="C:membrane"/>
    <property type="evidence" value="ECO:0007669"/>
    <property type="project" value="UniProtKB-SubCell"/>
</dbReference>
<proteinExistence type="predicted"/>
<dbReference type="EMBL" id="CAJOBB010007227">
    <property type="protein sequence ID" value="CAF4181348.1"/>
    <property type="molecule type" value="Genomic_DNA"/>
</dbReference>
<sequence length="137" mass="16324">MIVIQWIFVILITLPTLLTKDIYFCPTFLCWVPKEGLFHVTYTLFAYYLIPIVLIVIIYINIYYRVKQIEKSFEKTIRKIQQNRTLEILRNILILISIYACGAIPTIIYIITKIEIFYSIGIISLPLFYLIDKFKKF</sequence>
<evidence type="ECO:0000313" key="7">
    <source>
        <dbReference type="EMBL" id="CAF1490728.1"/>
    </source>
</evidence>
<gene>
    <name evidence="7" type="ORF">IZO911_LOCUS44470</name>
    <name evidence="8" type="ORF">KXQ929_LOCUS38967</name>
</gene>
<keyword evidence="3 5" id="KW-1133">Transmembrane helix</keyword>
<organism evidence="7 9">
    <name type="scientific">Adineta steineri</name>
    <dbReference type="NCBI Taxonomy" id="433720"/>
    <lineage>
        <taxon>Eukaryota</taxon>
        <taxon>Metazoa</taxon>
        <taxon>Spiralia</taxon>
        <taxon>Gnathifera</taxon>
        <taxon>Rotifera</taxon>
        <taxon>Eurotatoria</taxon>
        <taxon>Bdelloidea</taxon>
        <taxon>Adinetida</taxon>
        <taxon>Adinetidae</taxon>
        <taxon>Adineta</taxon>
    </lineage>
</organism>